<protein>
    <submittedName>
        <fullName evidence="1">Uncharacterized protein</fullName>
    </submittedName>
</protein>
<dbReference type="EMBL" id="OCMY01000001">
    <property type="protein sequence ID" value="SOD39367.1"/>
    <property type="molecule type" value="Genomic_DNA"/>
</dbReference>
<dbReference type="AlphaFoldDB" id="A0A286BZ26"/>
<accession>A0A286BZ26</accession>
<organism evidence="1 2">
    <name type="scientific">Candidatus Pantoea floridensis</name>
    <dbReference type="NCBI Taxonomy" id="1938870"/>
    <lineage>
        <taxon>Bacteria</taxon>
        <taxon>Pseudomonadati</taxon>
        <taxon>Pseudomonadota</taxon>
        <taxon>Gammaproteobacteria</taxon>
        <taxon>Enterobacterales</taxon>
        <taxon>Erwiniaceae</taxon>
        <taxon>Pantoea</taxon>
    </lineage>
</organism>
<evidence type="ECO:0000313" key="2">
    <source>
        <dbReference type="Proteomes" id="UP000219271"/>
    </source>
</evidence>
<name>A0A286BZ26_9GAMM</name>
<reference evidence="2" key="1">
    <citation type="submission" date="2017-09" db="EMBL/GenBank/DDBJ databases">
        <authorList>
            <person name="Varghese N."/>
            <person name="Submissions S."/>
        </authorList>
    </citation>
    <scope>NUCLEOTIDE SEQUENCE [LARGE SCALE GENOMIC DNA]</scope>
    <source>
        <strain evidence="2">JKS000234</strain>
    </source>
</reference>
<proteinExistence type="predicted"/>
<keyword evidence="2" id="KW-1185">Reference proteome</keyword>
<evidence type="ECO:0000313" key="1">
    <source>
        <dbReference type="EMBL" id="SOD39367.1"/>
    </source>
</evidence>
<dbReference type="Proteomes" id="UP000219271">
    <property type="component" value="Unassembled WGS sequence"/>
</dbReference>
<gene>
    <name evidence="1" type="ORF">SAMN06273570_3814</name>
</gene>
<sequence length="50" mass="5974">MPSIPYKITTKESYKTRKYILRSVQNPPLFFNLRFAFKSGYCSYFFAPLL</sequence>